<dbReference type="AlphaFoldDB" id="A0A8T8T352"/>
<keyword evidence="3" id="KW-1185">Reference proteome</keyword>
<feature type="signal peptide" evidence="1">
    <location>
        <begin position="1"/>
        <end position="19"/>
    </location>
</feature>
<reference evidence="2" key="2">
    <citation type="journal article" date="2019" name="IMA Fungus">
        <title>Genome sequencing and comparison of five Tilletia species to identify candidate genes for the detection of regulated species infecting wheat.</title>
        <authorList>
            <person name="Nguyen H.D.T."/>
            <person name="Sultana T."/>
            <person name="Kesanakurti P."/>
            <person name="Hambleton S."/>
        </authorList>
    </citation>
    <scope>NUCLEOTIDE SEQUENCE</scope>
    <source>
        <strain evidence="2">DAOMC 236416</strain>
    </source>
</reference>
<proteinExistence type="predicted"/>
<sequence>MRSSLLSLFPLLSIDIAGAGRHQESSRNLGLGIDMVVYSAGHLQELKTLTCGQHQIPSQLSAPRVSQRQRMIRLMLLSDVLITSDAIHNVSAEGVLSYKIERAMLIDRSKLHQRPASLLRQFPSSVNLPPPSASLLRQDSPAI</sequence>
<dbReference type="EMBL" id="LWDF02000164">
    <property type="protein sequence ID" value="KAE8255283.1"/>
    <property type="molecule type" value="Genomic_DNA"/>
</dbReference>
<protein>
    <submittedName>
        <fullName evidence="2">Uncharacterized protein</fullName>
    </submittedName>
</protein>
<name>A0A8T8T352_9BASI</name>
<evidence type="ECO:0000256" key="1">
    <source>
        <dbReference type="SAM" id="SignalP"/>
    </source>
</evidence>
<organism evidence="2 3">
    <name type="scientific">Tilletia indica</name>
    <dbReference type="NCBI Taxonomy" id="43049"/>
    <lineage>
        <taxon>Eukaryota</taxon>
        <taxon>Fungi</taxon>
        <taxon>Dikarya</taxon>
        <taxon>Basidiomycota</taxon>
        <taxon>Ustilaginomycotina</taxon>
        <taxon>Exobasidiomycetes</taxon>
        <taxon>Tilletiales</taxon>
        <taxon>Tilletiaceae</taxon>
        <taxon>Tilletia</taxon>
    </lineage>
</organism>
<comment type="caution">
    <text evidence="2">The sequence shown here is derived from an EMBL/GenBank/DDBJ whole genome shotgun (WGS) entry which is preliminary data.</text>
</comment>
<keyword evidence="1" id="KW-0732">Signal</keyword>
<evidence type="ECO:0000313" key="3">
    <source>
        <dbReference type="Proteomes" id="UP000077521"/>
    </source>
</evidence>
<reference evidence="2" key="1">
    <citation type="submission" date="2016-04" db="EMBL/GenBank/DDBJ databases">
        <authorList>
            <person name="Nguyen H.D."/>
            <person name="Samba Siva P."/>
            <person name="Cullis J."/>
            <person name="Levesque C.A."/>
            <person name="Hambleton S."/>
        </authorList>
    </citation>
    <scope>NUCLEOTIDE SEQUENCE</scope>
    <source>
        <strain evidence="2">DAOMC 236416</strain>
    </source>
</reference>
<accession>A0A8T8T352</accession>
<feature type="chain" id="PRO_5035885129" evidence="1">
    <location>
        <begin position="20"/>
        <end position="143"/>
    </location>
</feature>
<evidence type="ECO:0000313" key="2">
    <source>
        <dbReference type="EMBL" id="KAE8255283.1"/>
    </source>
</evidence>
<dbReference type="Proteomes" id="UP000077521">
    <property type="component" value="Unassembled WGS sequence"/>
</dbReference>
<gene>
    <name evidence="2" type="ORF">A4X13_0g3099</name>
</gene>